<gene>
    <name evidence="5" type="primary">yurK</name>
    <name evidence="5" type="ORF">ERS450000_03865</name>
</gene>
<reference evidence="6" key="1">
    <citation type="submission" date="2015-03" db="EMBL/GenBank/DDBJ databases">
        <authorList>
            <consortium name="Pathogen Informatics"/>
        </authorList>
    </citation>
    <scope>NUCLEOTIDE SEQUENCE [LARGE SCALE GENOMIC DNA]</scope>
    <source>
        <strain evidence="6">NCTC11134</strain>
        <plasmid evidence="6">2</plasmid>
    </source>
</reference>
<dbReference type="RefSeq" id="WP_373862099.1">
    <property type="nucleotide sequence ID" value="NZ_CP031418.1"/>
</dbReference>
<keyword evidence="1" id="KW-0805">Transcription regulation</keyword>
<dbReference type="PANTHER" id="PTHR38445">
    <property type="entry name" value="HTH-TYPE TRANSCRIPTIONAL REPRESSOR YTRA"/>
    <property type="match status" value="1"/>
</dbReference>
<dbReference type="GO" id="GO:0003677">
    <property type="term" value="F:DNA binding"/>
    <property type="evidence" value="ECO:0007669"/>
    <property type="project" value="UniProtKB-KW"/>
</dbReference>
<feature type="domain" description="HTH gntR-type" evidence="4">
    <location>
        <begin position="16"/>
        <end position="84"/>
    </location>
</feature>
<proteinExistence type="predicted"/>
<dbReference type="PROSITE" id="PS50949">
    <property type="entry name" value="HTH_GNTR"/>
    <property type="match status" value="1"/>
</dbReference>
<accession>A0A0H5NY89</accession>
<evidence type="ECO:0000313" key="5">
    <source>
        <dbReference type="EMBL" id="CRY80452.1"/>
    </source>
</evidence>
<name>A0A0H5NY89_NOCFR</name>
<keyword evidence="2" id="KW-0238">DNA-binding</keyword>
<evidence type="ECO:0000259" key="4">
    <source>
        <dbReference type="PROSITE" id="PS50949"/>
    </source>
</evidence>
<dbReference type="InterPro" id="IPR036388">
    <property type="entry name" value="WH-like_DNA-bd_sf"/>
</dbReference>
<dbReference type="KEGG" id="nfr:ERS450000_03865"/>
<dbReference type="Gene3D" id="1.10.10.10">
    <property type="entry name" value="Winged helix-like DNA-binding domain superfamily/Winged helix DNA-binding domain"/>
    <property type="match status" value="1"/>
</dbReference>
<organism evidence="5 6">
    <name type="scientific">Nocardia farcinica</name>
    <dbReference type="NCBI Taxonomy" id="37329"/>
    <lineage>
        <taxon>Bacteria</taxon>
        <taxon>Bacillati</taxon>
        <taxon>Actinomycetota</taxon>
        <taxon>Actinomycetes</taxon>
        <taxon>Mycobacteriales</taxon>
        <taxon>Nocardiaceae</taxon>
        <taxon>Nocardia</taxon>
    </lineage>
</organism>
<evidence type="ECO:0000313" key="6">
    <source>
        <dbReference type="Proteomes" id="UP000057820"/>
    </source>
</evidence>
<evidence type="ECO:0000256" key="2">
    <source>
        <dbReference type="ARBA" id="ARBA00023125"/>
    </source>
</evidence>
<protein>
    <submittedName>
        <fullName evidence="5">Uncharacterized HTH-type transcriptional regulator yurK</fullName>
    </submittedName>
</protein>
<dbReference type="InterPro" id="IPR036390">
    <property type="entry name" value="WH_DNA-bd_sf"/>
</dbReference>
<evidence type="ECO:0000256" key="1">
    <source>
        <dbReference type="ARBA" id="ARBA00023015"/>
    </source>
</evidence>
<keyword evidence="3" id="KW-0804">Transcription</keyword>
<sequence length="130" mass="14342">MNHSTEDGELVLEDGKPLFLQIAEMIENSIIDGSLAEEAQAPSSNELAAFHRINPATAAKGLNQLVSEGILYKKRGIGMFVTAGARNALRMRRRERFAQQYIDPLIAEADKLGMGIDELKAMLDQREGSR</sequence>
<dbReference type="CDD" id="cd07377">
    <property type="entry name" value="WHTH_GntR"/>
    <property type="match status" value="1"/>
</dbReference>
<keyword evidence="5" id="KW-0614">Plasmid</keyword>
<dbReference type="Proteomes" id="UP000057820">
    <property type="component" value="Plasmid 2"/>
</dbReference>
<dbReference type="GO" id="GO:0003700">
    <property type="term" value="F:DNA-binding transcription factor activity"/>
    <property type="evidence" value="ECO:0007669"/>
    <property type="project" value="InterPro"/>
</dbReference>
<dbReference type="Pfam" id="PF00392">
    <property type="entry name" value="GntR"/>
    <property type="match status" value="1"/>
</dbReference>
<dbReference type="SMART" id="SM00345">
    <property type="entry name" value="HTH_GNTR"/>
    <property type="match status" value="1"/>
</dbReference>
<evidence type="ECO:0000256" key="3">
    <source>
        <dbReference type="ARBA" id="ARBA00023163"/>
    </source>
</evidence>
<dbReference type="PANTHER" id="PTHR38445:SF10">
    <property type="entry name" value="GNTR-FAMILY TRANSCRIPTIONAL REGULATOR"/>
    <property type="match status" value="1"/>
</dbReference>
<geneLocation type="plasmid" evidence="5">
    <name>2</name>
</geneLocation>
<dbReference type="AlphaFoldDB" id="A0A0H5NY89"/>
<dbReference type="SUPFAM" id="SSF46785">
    <property type="entry name" value="Winged helix' DNA-binding domain"/>
    <property type="match status" value="1"/>
</dbReference>
<dbReference type="InterPro" id="IPR000524">
    <property type="entry name" value="Tscrpt_reg_HTH_GntR"/>
</dbReference>
<dbReference type="EMBL" id="LN868939">
    <property type="protein sequence ID" value="CRY80452.1"/>
    <property type="molecule type" value="Genomic_DNA"/>
</dbReference>